<sequence>MNKLKAKFTQKRNFRKILNHDLKKNIEILESRIFKHSKLQNGKVIVCEDNLKLLQSCVKSGSWKKSRISKIFSPRTHVWKSKKTPYFPDLSNLVKNIGFNTELITSVNLLEINNAEIFMKKTNNLSLNMYNGSIRSSTKPAELKSAFYLDLKGSESFQHFISETLPVITLARESLIENPQIPIIIKQPIAGFKAQKHLIERLGIVNSIVFSDSYEILTVEKLQLLDFKPFNALYAMPQEPYKLAHQLIESSYKSNNENTQDKIVFFVRDEKLRNIINLQFVMDKLDSFAKSLNLKTVYLNPSLYTTSEVESILRSAKIVFGVHGGANYNMLFAPASAVFVEFLPIYATDSVQHLVLSFGQTYFPFAIPFSKGDKAILLTATDLELIFEKLTNQVSFLGDST</sequence>
<dbReference type="EMBL" id="CAEZTV010000003">
    <property type="protein sequence ID" value="CAB4572673.1"/>
    <property type="molecule type" value="Genomic_DNA"/>
</dbReference>
<proteinExistence type="predicted"/>
<accession>A0A6J6EEA1</accession>
<dbReference type="AlphaFoldDB" id="A0A6J6EEA1"/>
<evidence type="ECO:0000313" key="2">
    <source>
        <dbReference type="EMBL" id="CAB4572673.1"/>
    </source>
</evidence>
<reference evidence="2" key="1">
    <citation type="submission" date="2020-05" db="EMBL/GenBank/DDBJ databases">
        <authorList>
            <person name="Chiriac C."/>
            <person name="Salcher M."/>
            <person name="Ghai R."/>
            <person name="Kavagutti S V."/>
        </authorList>
    </citation>
    <scope>NUCLEOTIDE SEQUENCE</scope>
</reference>
<protein>
    <submittedName>
        <fullName evidence="2">Unannotated protein</fullName>
    </submittedName>
</protein>
<dbReference type="GO" id="GO:0016757">
    <property type="term" value="F:glycosyltransferase activity"/>
    <property type="evidence" value="ECO:0007669"/>
    <property type="project" value="InterPro"/>
</dbReference>
<evidence type="ECO:0000259" key="1">
    <source>
        <dbReference type="Pfam" id="PF04577"/>
    </source>
</evidence>
<name>A0A6J6EEA1_9ZZZZ</name>
<dbReference type="InterPro" id="IPR049625">
    <property type="entry name" value="Glyco_transf_61_cat"/>
</dbReference>
<organism evidence="2">
    <name type="scientific">freshwater metagenome</name>
    <dbReference type="NCBI Taxonomy" id="449393"/>
    <lineage>
        <taxon>unclassified sequences</taxon>
        <taxon>metagenomes</taxon>
        <taxon>ecological metagenomes</taxon>
    </lineage>
</organism>
<feature type="domain" description="Glycosyltransferase 61 catalytic" evidence="1">
    <location>
        <begin position="157"/>
        <end position="339"/>
    </location>
</feature>
<gene>
    <name evidence="2" type="ORF">UFOPK1747_00062</name>
</gene>
<dbReference type="Pfam" id="PF04577">
    <property type="entry name" value="Glyco_transf_61"/>
    <property type="match status" value="1"/>
</dbReference>